<dbReference type="Pfam" id="PF13508">
    <property type="entry name" value="Acetyltransf_7"/>
    <property type="match status" value="1"/>
</dbReference>
<dbReference type="InterPro" id="IPR016181">
    <property type="entry name" value="Acyl_CoA_acyltransferase"/>
</dbReference>
<evidence type="ECO:0000313" key="2">
    <source>
        <dbReference type="EMBL" id="RYC33460.1"/>
    </source>
</evidence>
<dbReference type="SUPFAM" id="SSF55729">
    <property type="entry name" value="Acyl-CoA N-acyltransferases (Nat)"/>
    <property type="match status" value="1"/>
</dbReference>
<gene>
    <name evidence="2" type="ORF">D3273_03020</name>
</gene>
<evidence type="ECO:0000313" key="3">
    <source>
        <dbReference type="Proteomes" id="UP000290759"/>
    </source>
</evidence>
<dbReference type="GO" id="GO:0016747">
    <property type="term" value="F:acyltransferase activity, transferring groups other than amino-acyl groups"/>
    <property type="evidence" value="ECO:0007669"/>
    <property type="project" value="InterPro"/>
</dbReference>
<dbReference type="Proteomes" id="UP000290759">
    <property type="component" value="Unassembled WGS sequence"/>
</dbReference>
<dbReference type="OrthoDB" id="9815041at2"/>
<dbReference type="RefSeq" id="WP_129223371.1">
    <property type="nucleotide sequence ID" value="NZ_QYBB01000002.1"/>
</dbReference>
<protein>
    <submittedName>
        <fullName evidence="2">GNAT family N-acetyltransferase</fullName>
    </submittedName>
</protein>
<dbReference type="InterPro" id="IPR000182">
    <property type="entry name" value="GNAT_dom"/>
</dbReference>
<dbReference type="CDD" id="cd04301">
    <property type="entry name" value="NAT_SF"/>
    <property type="match status" value="1"/>
</dbReference>
<reference evidence="2 3" key="1">
    <citation type="submission" date="2018-12" db="EMBL/GenBank/DDBJ databases">
        <authorList>
            <person name="Grouzdev D.S."/>
            <person name="Krutkina M.S."/>
        </authorList>
    </citation>
    <scope>NUCLEOTIDE SEQUENCE [LARGE SCALE GENOMIC DNA]</scope>
    <source>
        <strain evidence="2 3">RmlP026</strain>
    </source>
</reference>
<evidence type="ECO:0000259" key="1">
    <source>
        <dbReference type="PROSITE" id="PS51186"/>
    </source>
</evidence>
<dbReference type="AlphaFoldDB" id="A0A4Q2UA41"/>
<name>A0A4Q2UA41_9HYPH</name>
<dbReference type="PROSITE" id="PS51186">
    <property type="entry name" value="GNAT"/>
    <property type="match status" value="1"/>
</dbReference>
<proteinExistence type="predicted"/>
<dbReference type="EMBL" id="QYBB01000002">
    <property type="protein sequence ID" value="RYC33460.1"/>
    <property type="molecule type" value="Genomic_DNA"/>
</dbReference>
<sequence>MSTLPQLAPLLDLPPDIDELRVEASAEGFRFMGKLVAEWDAGQNRFAEPGEVLLGAFQASCLVAVGGLNRDPYADRLEIGRLRHLYVERAARRSGVGSALVGQLLDRAKGVFQSVRLRTTTQEAADFYVRLGFRPVRDEAATHVWSWR</sequence>
<organism evidence="2 3">
    <name type="scientific">Lichenibacterium minor</name>
    <dbReference type="NCBI Taxonomy" id="2316528"/>
    <lineage>
        <taxon>Bacteria</taxon>
        <taxon>Pseudomonadati</taxon>
        <taxon>Pseudomonadota</taxon>
        <taxon>Alphaproteobacteria</taxon>
        <taxon>Hyphomicrobiales</taxon>
        <taxon>Lichenihabitantaceae</taxon>
        <taxon>Lichenibacterium</taxon>
    </lineage>
</organism>
<comment type="caution">
    <text evidence="2">The sequence shown here is derived from an EMBL/GenBank/DDBJ whole genome shotgun (WGS) entry which is preliminary data.</text>
</comment>
<reference evidence="2 3" key="2">
    <citation type="submission" date="2019-02" db="EMBL/GenBank/DDBJ databases">
        <title>'Lichenibacterium ramalinii' gen. nov. sp. nov., 'Lichenibacterium minor' gen. nov. sp. nov.</title>
        <authorList>
            <person name="Pankratov T."/>
        </authorList>
    </citation>
    <scope>NUCLEOTIDE SEQUENCE [LARGE SCALE GENOMIC DNA]</scope>
    <source>
        <strain evidence="2 3">RmlP026</strain>
    </source>
</reference>
<keyword evidence="3" id="KW-1185">Reference proteome</keyword>
<keyword evidence="2" id="KW-0808">Transferase</keyword>
<accession>A0A4Q2UA41</accession>
<feature type="domain" description="N-acetyltransferase" evidence="1">
    <location>
        <begin position="2"/>
        <end position="148"/>
    </location>
</feature>
<dbReference type="Gene3D" id="3.40.630.30">
    <property type="match status" value="1"/>
</dbReference>